<dbReference type="Gene3D" id="4.10.60.10">
    <property type="entry name" value="Zinc finger, CCHC-type"/>
    <property type="match status" value="1"/>
</dbReference>
<sequence length="134" mass="15504">MEQFKGISLCETTKEAWTIPLNQHEGNVVLMLATIEEAKDIITLKLDELIDSIRSFEMNLIEDQWNKCYKCNGYGHIQSKCANTKKKQKSLVTTWSNKETDDDVSESDEELSKLKMMKKVIVVKTLLNIHIFTY</sequence>
<keyword evidence="1" id="KW-0479">Metal-binding</keyword>
<keyword evidence="1" id="KW-0862">Zinc</keyword>
<dbReference type="EMBL" id="JABFAD010331791">
    <property type="protein sequence ID" value="MBA0819847.1"/>
    <property type="molecule type" value="Genomic_DNA"/>
</dbReference>
<evidence type="ECO:0000256" key="1">
    <source>
        <dbReference type="PROSITE-ProRule" id="PRU00047"/>
    </source>
</evidence>
<reference evidence="3 4" key="1">
    <citation type="journal article" date="2019" name="Genome Biol. Evol.">
        <title>Insights into the evolution of the New World diploid cottons (Gossypium, subgenus Houzingenia) based on genome sequencing.</title>
        <authorList>
            <person name="Grover C.E."/>
            <person name="Arick M.A. 2nd"/>
            <person name="Thrash A."/>
            <person name="Conover J.L."/>
            <person name="Sanders W.S."/>
            <person name="Peterson D.G."/>
            <person name="Frelichowski J.E."/>
            <person name="Scheffler J.A."/>
            <person name="Scheffler B.E."/>
            <person name="Wendel J.F."/>
        </authorList>
    </citation>
    <scope>NUCLEOTIDE SEQUENCE [LARGE SCALE GENOMIC DNA]</scope>
    <source>
        <strain evidence="3">0</strain>
        <tissue evidence="3">Leaf</tissue>
    </source>
</reference>
<proteinExistence type="predicted"/>
<evidence type="ECO:0000259" key="2">
    <source>
        <dbReference type="PROSITE" id="PS50158"/>
    </source>
</evidence>
<feature type="domain" description="CCHC-type" evidence="2">
    <location>
        <begin position="67"/>
        <end position="81"/>
    </location>
</feature>
<dbReference type="SUPFAM" id="SSF57756">
    <property type="entry name" value="Retrovirus zinc finger-like domains"/>
    <property type="match status" value="1"/>
</dbReference>
<comment type="caution">
    <text evidence="3">The sequence shown here is derived from an EMBL/GenBank/DDBJ whole genome shotgun (WGS) entry which is preliminary data.</text>
</comment>
<dbReference type="GO" id="GO:0008270">
    <property type="term" value="F:zinc ion binding"/>
    <property type="evidence" value="ECO:0007669"/>
    <property type="project" value="UniProtKB-KW"/>
</dbReference>
<keyword evidence="4" id="KW-1185">Reference proteome</keyword>
<dbReference type="InterPro" id="IPR001878">
    <property type="entry name" value="Znf_CCHC"/>
</dbReference>
<dbReference type="Proteomes" id="UP000593560">
    <property type="component" value="Unassembled WGS sequence"/>
</dbReference>
<dbReference type="InterPro" id="IPR036875">
    <property type="entry name" value="Znf_CCHC_sf"/>
</dbReference>
<dbReference type="OrthoDB" id="7693469at2759"/>
<dbReference type="PROSITE" id="PS50158">
    <property type="entry name" value="ZF_CCHC"/>
    <property type="match status" value="1"/>
</dbReference>
<evidence type="ECO:0000313" key="4">
    <source>
        <dbReference type="Proteomes" id="UP000593560"/>
    </source>
</evidence>
<dbReference type="AlphaFoldDB" id="A0A7J9ICP0"/>
<evidence type="ECO:0000313" key="3">
    <source>
        <dbReference type="EMBL" id="MBA0819847.1"/>
    </source>
</evidence>
<name>A0A7J9ICP0_9ROSI</name>
<organism evidence="3 4">
    <name type="scientific">Gossypium harknessii</name>
    <dbReference type="NCBI Taxonomy" id="34285"/>
    <lineage>
        <taxon>Eukaryota</taxon>
        <taxon>Viridiplantae</taxon>
        <taxon>Streptophyta</taxon>
        <taxon>Embryophyta</taxon>
        <taxon>Tracheophyta</taxon>
        <taxon>Spermatophyta</taxon>
        <taxon>Magnoliopsida</taxon>
        <taxon>eudicotyledons</taxon>
        <taxon>Gunneridae</taxon>
        <taxon>Pentapetalae</taxon>
        <taxon>rosids</taxon>
        <taxon>malvids</taxon>
        <taxon>Malvales</taxon>
        <taxon>Malvaceae</taxon>
        <taxon>Malvoideae</taxon>
        <taxon>Gossypium</taxon>
    </lineage>
</organism>
<accession>A0A7J9ICP0</accession>
<keyword evidence="1" id="KW-0863">Zinc-finger</keyword>
<dbReference type="GO" id="GO:0003676">
    <property type="term" value="F:nucleic acid binding"/>
    <property type="evidence" value="ECO:0007669"/>
    <property type="project" value="InterPro"/>
</dbReference>
<protein>
    <recommendedName>
        <fullName evidence="2">CCHC-type domain-containing protein</fullName>
    </recommendedName>
</protein>
<gene>
    <name evidence="3" type="ORF">Gohar_028080</name>
</gene>